<feature type="domain" description="Peptidase A1" evidence="8">
    <location>
        <begin position="126"/>
        <end position="510"/>
    </location>
</feature>
<dbReference type="AlphaFoldDB" id="A0A811RMI7"/>
<evidence type="ECO:0000256" key="5">
    <source>
        <dbReference type="ARBA" id="ARBA00023180"/>
    </source>
</evidence>
<keyword evidence="10" id="KW-1185">Reference proteome</keyword>
<keyword evidence="2" id="KW-0645">Protease</keyword>
<dbReference type="CDD" id="cd05476">
    <property type="entry name" value="pepsin_A_like_plant"/>
    <property type="match status" value="1"/>
</dbReference>
<dbReference type="InterPro" id="IPR021109">
    <property type="entry name" value="Peptidase_aspartic_dom_sf"/>
</dbReference>
<evidence type="ECO:0000256" key="3">
    <source>
        <dbReference type="ARBA" id="ARBA00022750"/>
    </source>
</evidence>
<proteinExistence type="inferred from homology"/>
<keyword evidence="5" id="KW-0325">Glycoprotein</keyword>
<feature type="compositionally biased region" description="Low complexity" evidence="6">
    <location>
        <begin position="545"/>
        <end position="556"/>
    </location>
</feature>
<dbReference type="InterPro" id="IPR032861">
    <property type="entry name" value="TAXi_N"/>
</dbReference>
<reference evidence="9" key="1">
    <citation type="submission" date="2020-10" db="EMBL/GenBank/DDBJ databases">
        <authorList>
            <person name="Han B."/>
            <person name="Lu T."/>
            <person name="Zhao Q."/>
            <person name="Huang X."/>
            <person name="Zhao Y."/>
        </authorList>
    </citation>
    <scope>NUCLEOTIDE SEQUENCE</scope>
</reference>
<dbReference type="PANTHER" id="PTHR47967:SF84">
    <property type="entry name" value="OS05G0596000 PROTEIN"/>
    <property type="match status" value="1"/>
</dbReference>
<keyword evidence="7" id="KW-0732">Signal</keyword>
<dbReference type="EMBL" id="CAJGYO010000016">
    <property type="protein sequence ID" value="CAD6270946.1"/>
    <property type="molecule type" value="Genomic_DNA"/>
</dbReference>
<dbReference type="PANTHER" id="PTHR47967">
    <property type="entry name" value="OS07G0603500 PROTEIN-RELATED"/>
    <property type="match status" value="1"/>
</dbReference>
<evidence type="ECO:0000259" key="8">
    <source>
        <dbReference type="PROSITE" id="PS51767"/>
    </source>
</evidence>
<feature type="compositionally biased region" description="Polar residues" evidence="6">
    <location>
        <begin position="521"/>
        <end position="544"/>
    </location>
</feature>
<dbReference type="Pfam" id="PF14541">
    <property type="entry name" value="TAXi_C"/>
    <property type="match status" value="1"/>
</dbReference>
<comment type="similarity">
    <text evidence="1">Belongs to the peptidase A1 family.</text>
</comment>
<keyword evidence="4" id="KW-0378">Hydrolase</keyword>
<dbReference type="GO" id="GO:0006508">
    <property type="term" value="P:proteolysis"/>
    <property type="evidence" value="ECO:0007669"/>
    <property type="project" value="UniProtKB-KW"/>
</dbReference>
<protein>
    <recommendedName>
        <fullName evidence="8">Peptidase A1 domain-containing protein</fullName>
    </recommendedName>
</protein>
<evidence type="ECO:0000256" key="4">
    <source>
        <dbReference type="ARBA" id="ARBA00022801"/>
    </source>
</evidence>
<feature type="chain" id="PRO_5032502099" description="Peptidase A1 domain-containing protein" evidence="7">
    <location>
        <begin position="21"/>
        <end position="556"/>
    </location>
</feature>
<evidence type="ECO:0000256" key="6">
    <source>
        <dbReference type="SAM" id="MobiDB-lite"/>
    </source>
</evidence>
<name>A0A811RMI7_9POAL</name>
<dbReference type="Gene3D" id="2.40.70.10">
    <property type="entry name" value="Acid Proteases"/>
    <property type="match status" value="2"/>
</dbReference>
<dbReference type="InterPro" id="IPR051708">
    <property type="entry name" value="Plant_Aspart_Prot_A1"/>
</dbReference>
<organism evidence="9 10">
    <name type="scientific">Miscanthus lutarioriparius</name>
    <dbReference type="NCBI Taxonomy" id="422564"/>
    <lineage>
        <taxon>Eukaryota</taxon>
        <taxon>Viridiplantae</taxon>
        <taxon>Streptophyta</taxon>
        <taxon>Embryophyta</taxon>
        <taxon>Tracheophyta</taxon>
        <taxon>Spermatophyta</taxon>
        <taxon>Magnoliopsida</taxon>
        <taxon>Liliopsida</taxon>
        <taxon>Poales</taxon>
        <taxon>Poaceae</taxon>
        <taxon>PACMAD clade</taxon>
        <taxon>Panicoideae</taxon>
        <taxon>Andropogonodae</taxon>
        <taxon>Andropogoneae</taxon>
        <taxon>Saccharinae</taxon>
        <taxon>Miscanthus</taxon>
    </lineage>
</organism>
<dbReference type="Pfam" id="PF14543">
    <property type="entry name" value="TAXi_N"/>
    <property type="match status" value="1"/>
</dbReference>
<accession>A0A811RMI7</accession>
<evidence type="ECO:0000256" key="7">
    <source>
        <dbReference type="SAM" id="SignalP"/>
    </source>
</evidence>
<dbReference type="PROSITE" id="PS51767">
    <property type="entry name" value="PEPTIDASE_A1"/>
    <property type="match status" value="1"/>
</dbReference>
<dbReference type="SUPFAM" id="SSF50630">
    <property type="entry name" value="Acid proteases"/>
    <property type="match status" value="1"/>
</dbReference>
<dbReference type="InterPro" id="IPR033121">
    <property type="entry name" value="PEPTIDASE_A1"/>
</dbReference>
<dbReference type="GO" id="GO:0004190">
    <property type="term" value="F:aspartic-type endopeptidase activity"/>
    <property type="evidence" value="ECO:0007669"/>
    <property type="project" value="UniProtKB-KW"/>
</dbReference>
<evidence type="ECO:0000313" key="9">
    <source>
        <dbReference type="EMBL" id="CAD6270946.1"/>
    </source>
</evidence>
<dbReference type="OrthoDB" id="634091at2759"/>
<gene>
    <name evidence="9" type="ORF">NCGR_LOCUS54233</name>
</gene>
<evidence type="ECO:0000313" key="10">
    <source>
        <dbReference type="Proteomes" id="UP000604825"/>
    </source>
</evidence>
<dbReference type="Proteomes" id="UP000604825">
    <property type="component" value="Unassembled WGS sequence"/>
</dbReference>
<comment type="caution">
    <text evidence="9">The sequence shown here is derived from an EMBL/GenBank/DDBJ whole genome shotgun (WGS) entry which is preliminary data.</text>
</comment>
<evidence type="ECO:0000256" key="2">
    <source>
        <dbReference type="ARBA" id="ARBA00022670"/>
    </source>
</evidence>
<sequence>MPGRSVVSVLLLLLLHGLLCLQLVALAEIEMDDGGVMEEGSCTHFSVSPPPAPPEDAEERRDYFRAMAAKDLFRHEQLITMMGSDRNGSRRRQAKESSKLPEVMSATSMFELPMRSALNIAHVGMYLVSVRFGTPALPYNLVLDTANDLTWINCRLRRRKGKHYGRQSQSQTMSVGGDDGAAAALAKKEANKNWYRPAKSSSWRRIRCSEQECADLPYNTCQSPSKAESCSYYQKMQDGTVTIGIYGKEKATVTVSDGRMAKLPGLILGCSVLEAGGSVDAHDGVLSLGNGHISFAIHAVLRFGGRFSFCLLSANSSRDASSYLTFGPNPAVMGPGTMETEVLYNVDVKPAYGPRVTSIFVGEERLDIPDDVWNTEKKLGAGVILDTSTSVTSLVPEAYEPVTAALDRHLAHLPRVNMEGFEYCYRWTFTGDGVDPAHNVTIPRFTVEMAGGARLEPEAKSVVMPEVEAGVACLAFRKLPWGGGPCIFGNVLMQEYIWEIDHAKAKMRFRKDKCNTHHLHTSTGGEVTNGTSRSGKQANSTCNGTSSSSTVVHRVN</sequence>
<dbReference type="InterPro" id="IPR032799">
    <property type="entry name" value="TAXi_C"/>
</dbReference>
<feature type="signal peptide" evidence="7">
    <location>
        <begin position="1"/>
        <end position="20"/>
    </location>
</feature>
<evidence type="ECO:0000256" key="1">
    <source>
        <dbReference type="ARBA" id="ARBA00007447"/>
    </source>
</evidence>
<feature type="region of interest" description="Disordered" evidence="6">
    <location>
        <begin position="518"/>
        <end position="556"/>
    </location>
</feature>
<keyword evidence="3" id="KW-0064">Aspartyl protease</keyword>
<dbReference type="InterPro" id="IPR034161">
    <property type="entry name" value="Pepsin-like_plant"/>
</dbReference>